<keyword evidence="2" id="KW-1185">Reference proteome</keyword>
<sequence>MTAGVVAVDFIYQLSRVATAVINAVDDIGRLAHERFQTRRRVRNATGTSEGGLLVQVGKNKACTVCSTIVRR</sequence>
<dbReference type="AlphaFoldDB" id="A0A1V9XPU0"/>
<reference evidence="1 2" key="1">
    <citation type="journal article" date="2017" name="Gigascience">
        <title>Draft genome of the honey bee ectoparasitic mite, Tropilaelaps mercedesae, is shaped by the parasitic life history.</title>
        <authorList>
            <person name="Dong X."/>
            <person name="Armstrong S.D."/>
            <person name="Xia D."/>
            <person name="Makepeace B.L."/>
            <person name="Darby A.C."/>
            <person name="Kadowaki T."/>
        </authorList>
    </citation>
    <scope>NUCLEOTIDE SEQUENCE [LARGE SCALE GENOMIC DNA]</scope>
    <source>
        <strain evidence="1">Wuxi-XJTLU</strain>
    </source>
</reference>
<evidence type="ECO:0000313" key="2">
    <source>
        <dbReference type="Proteomes" id="UP000192247"/>
    </source>
</evidence>
<proteinExistence type="predicted"/>
<accession>A0A1V9XPU0</accession>
<gene>
    <name evidence="1" type="ORF">BIW11_08418</name>
</gene>
<dbReference type="EMBL" id="MNPL01006362">
    <property type="protein sequence ID" value="OQR75443.1"/>
    <property type="molecule type" value="Genomic_DNA"/>
</dbReference>
<evidence type="ECO:0000313" key="1">
    <source>
        <dbReference type="EMBL" id="OQR75443.1"/>
    </source>
</evidence>
<protein>
    <submittedName>
        <fullName evidence="1">Uncharacterized protein</fullName>
    </submittedName>
</protein>
<name>A0A1V9XPU0_9ACAR</name>
<dbReference type="Proteomes" id="UP000192247">
    <property type="component" value="Unassembled WGS sequence"/>
</dbReference>
<comment type="caution">
    <text evidence="1">The sequence shown here is derived from an EMBL/GenBank/DDBJ whole genome shotgun (WGS) entry which is preliminary data.</text>
</comment>
<organism evidence="1 2">
    <name type="scientific">Tropilaelaps mercedesae</name>
    <dbReference type="NCBI Taxonomy" id="418985"/>
    <lineage>
        <taxon>Eukaryota</taxon>
        <taxon>Metazoa</taxon>
        <taxon>Ecdysozoa</taxon>
        <taxon>Arthropoda</taxon>
        <taxon>Chelicerata</taxon>
        <taxon>Arachnida</taxon>
        <taxon>Acari</taxon>
        <taxon>Parasitiformes</taxon>
        <taxon>Mesostigmata</taxon>
        <taxon>Gamasina</taxon>
        <taxon>Dermanyssoidea</taxon>
        <taxon>Laelapidae</taxon>
        <taxon>Tropilaelaps</taxon>
    </lineage>
</organism>
<dbReference type="InParanoid" id="A0A1V9XPU0"/>